<feature type="domain" description="ThuA-like" evidence="2">
    <location>
        <begin position="24"/>
        <end position="257"/>
    </location>
</feature>
<evidence type="ECO:0000313" key="5">
    <source>
        <dbReference type="Proteomes" id="UP000078595"/>
    </source>
</evidence>
<organism evidence="3">
    <name type="scientific">Kwoniella dejecticola CBS 10117</name>
    <dbReference type="NCBI Taxonomy" id="1296121"/>
    <lineage>
        <taxon>Eukaryota</taxon>
        <taxon>Fungi</taxon>
        <taxon>Dikarya</taxon>
        <taxon>Basidiomycota</taxon>
        <taxon>Agaricomycotina</taxon>
        <taxon>Tremellomycetes</taxon>
        <taxon>Tremellales</taxon>
        <taxon>Cryptococcaceae</taxon>
        <taxon>Kwoniella</taxon>
    </lineage>
</organism>
<dbReference type="GeneID" id="28970298"/>
<gene>
    <name evidence="3" type="ORF">I303_06599</name>
    <name evidence="4" type="ORF">I303_107198</name>
</gene>
<evidence type="ECO:0000259" key="2">
    <source>
        <dbReference type="Pfam" id="PF06283"/>
    </source>
</evidence>
<evidence type="ECO:0000256" key="1">
    <source>
        <dbReference type="SAM" id="SignalP"/>
    </source>
</evidence>
<dbReference type="OrthoDB" id="3482285at2759"/>
<dbReference type="AlphaFoldDB" id="A0A1A5ZZ25"/>
<dbReference type="InterPro" id="IPR029010">
    <property type="entry name" value="ThuA-like"/>
</dbReference>
<keyword evidence="1" id="KW-0732">Signal</keyword>
<dbReference type="VEuPathDB" id="FungiDB:I303_06599"/>
<evidence type="ECO:0000313" key="3">
    <source>
        <dbReference type="EMBL" id="OBR83040.1"/>
    </source>
</evidence>
<reference evidence="3" key="1">
    <citation type="submission" date="2013-07" db="EMBL/GenBank/DDBJ databases">
        <title>The Genome Sequence of Cryptococcus dejecticola CBS10117.</title>
        <authorList>
            <consortium name="The Broad Institute Genome Sequencing Platform"/>
            <person name="Cuomo C."/>
            <person name="Litvintseva A."/>
            <person name="Chen Y."/>
            <person name="Heitman J."/>
            <person name="Sun S."/>
            <person name="Springer D."/>
            <person name="Dromer F."/>
            <person name="Young S.K."/>
            <person name="Zeng Q."/>
            <person name="Gargeya S."/>
            <person name="Fitzgerald M."/>
            <person name="Abouelleil A."/>
            <person name="Alvarado L."/>
            <person name="Berlin A.M."/>
            <person name="Chapman S.B."/>
            <person name="Dewar J."/>
            <person name="Goldberg J."/>
            <person name="Griggs A."/>
            <person name="Gujja S."/>
            <person name="Hansen M."/>
            <person name="Howarth C."/>
            <person name="Imamovic A."/>
            <person name="Larimer J."/>
            <person name="McCowan C."/>
            <person name="Murphy C."/>
            <person name="Pearson M."/>
            <person name="Priest M."/>
            <person name="Roberts A."/>
            <person name="Saif S."/>
            <person name="Shea T."/>
            <person name="Sykes S."/>
            <person name="Wortman J."/>
            <person name="Nusbaum C."/>
            <person name="Birren B."/>
        </authorList>
    </citation>
    <scope>NUCLEOTIDE SEQUENCE [LARGE SCALE GENOMIC DNA]</scope>
    <source>
        <strain evidence="3">CBS 10117</strain>
    </source>
</reference>
<dbReference type="PANTHER" id="PTHR40469">
    <property type="entry name" value="SECRETED GLYCOSYL HYDROLASE"/>
    <property type="match status" value="1"/>
</dbReference>
<dbReference type="EMBL" id="KI894034">
    <property type="protein sequence ID" value="OBR83040.1"/>
    <property type="molecule type" value="Genomic_DNA"/>
</dbReference>
<dbReference type="KEGG" id="kdj:28970298"/>
<feature type="signal peptide" evidence="1">
    <location>
        <begin position="1"/>
        <end position="20"/>
    </location>
</feature>
<dbReference type="Proteomes" id="UP000078595">
    <property type="component" value="Chromosome 9"/>
</dbReference>
<feature type="chain" id="PRO_5008341951" description="ThuA-like domain-containing protein" evidence="1">
    <location>
        <begin position="21"/>
        <end position="362"/>
    </location>
</feature>
<reference evidence="4" key="2">
    <citation type="submission" date="2013-07" db="EMBL/GenBank/DDBJ databases">
        <authorList>
            <consortium name="The Broad Institute Genome Sequencing Platform"/>
            <person name="Cuomo C."/>
            <person name="Litvintseva A."/>
            <person name="Chen Y."/>
            <person name="Heitman J."/>
            <person name="Sun S."/>
            <person name="Springer D."/>
            <person name="Dromer F."/>
            <person name="Young S.K."/>
            <person name="Zeng Q."/>
            <person name="Gargeya S."/>
            <person name="Fitzgerald M."/>
            <person name="Abouelleil A."/>
            <person name="Alvarado L."/>
            <person name="Berlin A.M."/>
            <person name="Chapman S.B."/>
            <person name="Dewar J."/>
            <person name="Goldberg J."/>
            <person name="Griggs A."/>
            <person name="Gujja S."/>
            <person name="Hansen M."/>
            <person name="Howarth C."/>
            <person name="Imamovic A."/>
            <person name="Larimer J."/>
            <person name="McCowan C."/>
            <person name="Murphy C."/>
            <person name="Pearson M."/>
            <person name="Priest M."/>
            <person name="Roberts A."/>
            <person name="Saif S."/>
            <person name="Shea T."/>
            <person name="Sykes S."/>
            <person name="Wortman J."/>
            <person name="Nusbaum C."/>
            <person name="Birren B."/>
        </authorList>
    </citation>
    <scope>NUCLEOTIDE SEQUENCE</scope>
    <source>
        <strain evidence="4">CBS 10117</strain>
    </source>
</reference>
<sequence length="362" mass="38732">MRNPLFPLLSALLLSPLALAVPSVLVYTYAAGHAHDSIPTAIDVLNHTEIEAQYGVNFTFIQDQLGFNQADLSTFDGVFFISTTGEALDQAGQAAVKTFFQSGGVYTGVHAAADCLYNDTTYGQAVGAWFDYRDSLQNATFTRLNNTHPATQHLPDRWTFMEEVYHLRNDPRDNGATILLSVDQTSFINDGNTTGDYPAIPAPQPIAWYIDSPLPAQPLLEGAPKAGRSFYTSLGHSNETWHDELFIRHVMSGLKWALDGASTRAYGVGIVGNGNGDASTTVGVTSSPPNHQPGVTSYTITSSASAATSTSNTNTIQIAAAASAQSTSMGNAVIMSKCKVQLTGVAVDRVDHDVDGRIRVQI</sequence>
<dbReference type="InterPro" id="IPR029062">
    <property type="entry name" value="Class_I_gatase-like"/>
</dbReference>
<proteinExistence type="predicted"/>
<accession>A0A1A5ZZ25</accession>
<dbReference type="PANTHER" id="PTHR40469:SF2">
    <property type="entry name" value="GALACTOSE-BINDING DOMAIN-LIKE SUPERFAMILY PROTEIN"/>
    <property type="match status" value="1"/>
</dbReference>
<dbReference type="SUPFAM" id="SSF52317">
    <property type="entry name" value="Class I glutamine amidotransferase-like"/>
    <property type="match status" value="1"/>
</dbReference>
<dbReference type="Gene3D" id="3.40.50.880">
    <property type="match status" value="1"/>
</dbReference>
<evidence type="ECO:0000313" key="4">
    <source>
        <dbReference type="EMBL" id="WWC64587.1"/>
    </source>
</evidence>
<keyword evidence="5" id="KW-1185">Reference proteome</keyword>
<reference evidence="4" key="3">
    <citation type="submission" date="2024-02" db="EMBL/GenBank/DDBJ databases">
        <title>Comparative genomics of Cryptococcus and Kwoniella reveals pathogenesis evolution and contrasting modes of karyotype evolution via chromosome fusion or intercentromeric recombination.</title>
        <authorList>
            <person name="Coelho M.A."/>
            <person name="David-Palma M."/>
            <person name="Shea T."/>
            <person name="Bowers K."/>
            <person name="McGinley-Smith S."/>
            <person name="Mohammad A.W."/>
            <person name="Gnirke A."/>
            <person name="Yurkov A.M."/>
            <person name="Nowrousian M."/>
            <person name="Sun S."/>
            <person name="Cuomo C.A."/>
            <person name="Heitman J."/>
        </authorList>
    </citation>
    <scope>NUCLEOTIDE SEQUENCE</scope>
    <source>
        <strain evidence="4">CBS 10117</strain>
    </source>
</reference>
<dbReference type="RefSeq" id="XP_018260882.1">
    <property type="nucleotide sequence ID" value="XM_018409879.1"/>
</dbReference>
<name>A0A1A5ZZ25_9TREE</name>
<dbReference type="EMBL" id="CP144538">
    <property type="protein sequence ID" value="WWC64587.1"/>
    <property type="molecule type" value="Genomic_DNA"/>
</dbReference>
<dbReference type="Pfam" id="PF06283">
    <property type="entry name" value="ThuA"/>
    <property type="match status" value="1"/>
</dbReference>
<protein>
    <recommendedName>
        <fullName evidence="2">ThuA-like domain-containing protein</fullName>
    </recommendedName>
</protein>